<name>A0A7Y9XTI8_9SPHN</name>
<sequence length="176" mass="18658">MRRISGLFAACSLAIAGTAHAAEPPCLTPAEFSSLAGYSMPSVIKGTSQRCASALSADAYLRTNGDELAARYAKRKPVSWPGAKKAFLKLSADTNQDANDLLSRMPDESMKQMLDAVIEGMVSSEIPLERCKTIDRFVRLLSPLPAENTAELIALAVGLGSKSEKAKVGKIAICPS</sequence>
<reference evidence="2 3" key="1">
    <citation type="submission" date="2020-07" db="EMBL/GenBank/DDBJ databases">
        <title>Genomic Encyclopedia of Type Strains, Phase IV (KMG-IV): sequencing the most valuable type-strain genomes for metagenomic binning, comparative biology and taxonomic classification.</title>
        <authorList>
            <person name="Goeker M."/>
        </authorList>
    </citation>
    <scope>NUCLEOTIDE SEQUENCE [LARGE SCALE GENOMIC DNA]</scope>
    <source>
        <strain evidence="2 3">DSM 29043</strain>
    </source>
</reference>
<organism evidence="2 3">
    <name type="scientific">Novosphingobium marinum</name>
    <dbReference type="NCBI Taxonomy" id="1514948"/>
    <lineage>
        <taxon>Bacteria</taxon>
        <taxon>Pseudomonadati</taxon>
        <taxon>Pseudomonadota</taxon>
        <taxon>Alphaproteobacteria</taxon>
        <taxon>Sphingomonadales</taxon>
        <taxon>Sphingomonadaceae</taxon>
        <taxon>Novosphingobium</taxon>
    </lineage>
</organism>
<evidence type="ECO:0000256" key="1">
    <source>
        <dbReference type="SAM" id="SignalP"/>
    </source>
</evidence>
<dbReference type="Proteomes" id="UP000522081">
    <property type="component" value="Unassembled WGS sequence"/>
</dbReference>
<evidence type="ECO:0000313" key="2">
    <source>
        <dbReference type="EMBL" id="NYH94269.1"/>
    </source>
</evidence>
<keyword evidence="3" id="KW-1185">Reference proteome</keyword>
<dbReference type="EMBL" id="JACBZF010000001">
    <property type="protein sequence ID" value="NYH94269.1"/>
    <property type="molecule type" value="Genomic_DNA"/>
</dbReference>
<feature type="chain" id="PRO_5031416780" evidence="1">
    <location>
        <begin position="22"/>
        <end position="176"/>
    </location>
</feature>
<evidence type="ECO:0000313" key="3">
    <source>
        <dbReference type="Proteomes" id="UP000522081"/>
    </source>
</evidence>
<feature type="signal peptide" evidence="1">
    <location>
        <begin position="1"/>
        <end position="21"/>
    </location>
</feature>
<accession>A0A7Y9XTI8</accession>
<dbReference type="RefSeq" id="WP_179406200.1">
    <property type="nucleotide sequence ID" value="NZ_BMGF01000001.1"/>
</dbReference>
<gene>
    <name evidence="2" type="ORF">FHS75_000574</name>
</gene>
<comment type="caution">
    <text evidence="2">The sequence shown here is derived from an EMBL/GenBank/DDBJ whole genome shotgun (WGS) entry which is preliminary data.</text>
</comment>
<dbReference type="AlphaFoldDB" id="A0A7Y9XTI8"/>
<protein>
    <submittedName>
        <fullName evidence="2">Uncharacterized protein</fullName>
    </submittedName>
</protein>
<proteinExistence type="predicted"/>
<keyword evidence="1" id="KW-0732">Signal</keyword>